<evidence type="ECO:0000256" key="6">
    <source>
        <dbReference type="ARBA" id="ARBA00022827"/>
    </source>
</evidence>
<dbReference type="STRING" id="1121391.SAMN02745206_00357"/>
<dbReference type="GO" id="GO:0016740">
    <property type="term" value="F:transferase activity"/>
    <property type="evidence" value="ECO:0007669"/>
    <property type="project" value="UniProtKB-UniRule"/>
</dbReference>
<dbReference type="InterPro" id="IPR003374">
    <property type="entry name" value="ApbE-like_sf"/>
</dbReference>
<dbReference type="EC" id="2.7.1.180" evidence="1 10"/>
<sequence length="363" mass="39008">MKRIGAVVCLLYVFLCWGCTQAPQVVAVARPIMGTIVEISVAAQDEDAAFHAIKAAFSEMERIEREMSFFREESELSRLNRLAGRGPVQVSQELVALLRTSLRISRLTQGAFDVTVAPLLRLWPIYRAEKILPTDDRIREALSHVGYRKLMVSEHDHTVAFADPGMAVDLGGIAKGYAIDRAVSVLKGLGVKAALVNAGGDLYAYGRKPNGDPWTIGIRHPRQKDGVLAAAKVQDMAIVTSGDYERFFIKDGKRYSHIIDPRSGFTAQKTASVTVTAPQAVVADGLATGVLVLGAEKGLSVVESIPGVEAAVITEGPSGGLEMRVSANFLKNLEIDPASIRRQGIRLVERPGAAPPASGPVSE</sequence>
<keyword evidence="13" id="KW-0449">Lipoprotein</keyword>
<keyword evidence="3 10" id="KW-0285">Flavoprotein</keyword>
<comment type="catalytic activity">
    <reaction evidence="9 10">
        <text>L-threonyl-[protein] + FAD = FMN-L-threonyl-[protein] + AMP + H(+)</text>
        <dbReference type="Rhea" id="RHEA:36847"/>
        <dbReference type="Rhea" id="RHEA-COMP:11060"/>
        <dbReference type="Rhea" id="RHEA-COMP:11061"/>
        <dbReference type="ChEBI" id="CHEBI:15378"/>
        <dbReference type="ChEBI" id="CHEBI:30013"/>
        <dbReference type="ChEBI" id="CHEBI:57692"/>
        <dbReference type="ChEBI" id="CHEBI:74257"/>
        <dbReference type="ChEBI" id="CHEBI:456215"/>
        <dbReference type="EC" id="2.7.1.180"/>
    </reaction>
</comment>
<evidence type="ECO:0000313" key="14">
    <source>
        <dbReference type="Proteomes" id="UP000184076"/>
    </source>
</evidence>
<dbReference type="AlphaFoldDB" id="A0A1M4TRM4"/>
<dbReference type="Proteomes" id="UP000184076">
    <property type="component" value="Unassembled WGS sequence"/>
</dbReference>
<accession>A0A1M4TRM4</accession>
<organism evidence="13 14">
    <name type="scientific">Desulfacinum infernum DSM 9756</name>
    <dbReference type="NCBI Taxonomy" id="1121391"/>
    <lineage>
        <taxon>Bacteria</taxon>
        <taxon>Pseudomonadati</taxon>
        <taxon>Thermodesulfobacteriota</taxon>
        <taxon>Syntrophobacteria</taxon>
        <taxon>Syntrophobacterales</taxon>
        <taxon>Syntrophobacteraceae</taxon>
        <taxon>Desulfacinum</taxon>
    </lineage>
</organism>
<dbReference type="Pfam" id="PF02424">
    <property type="entry name" value="ApbE"/>
    <property type="match status" value="1"/>
</dbReference>
<comment type="similarity">
    <text evidence="10">Belongs to the ApbE family.</text>
</comment>
<dbReference type="RefSeq" id="WP_178371871.1">
    <property type="nucleotide sequence ID" value="NZ_FQVB01000004.1"/>
</dbReference>
<evidence type="ECO:0000256" key="3">
    <source>
        <dbReference type="ARBA" id="ARBA00022630"/>
    </source>
</evidence>
<keyword evidence="5 10" id="KW-0479">Metal-binding</keyword>
<keyword evidence="7 10" id="KW-0460">Magnesium</keyword>
<evidence type="ECO:0000256" key="2">
    <source>
        <dbReference type="ARBA" id="ARBA00016337"/>
    </source>
</evidence>
<evidence type="ECO:0000256" key="8">
    <source>
        <dbReference type="ARBA" id="ARBA00031306"/>
    </source>
</evidence>
<feature type="signal peptide" evidence="12">
    <location>
        <begin position="1"/>
        <end position="22"/>
    </location>
</feature>
<evidence type="ECO:0000256" key="10">
    <source>
        <dbReference type="PIRNR" id="PIRNR006268"/>
    </source>
</evidence>
<dbReference type="EMBL" id="FQVB01000004">
    <property type="protein sequence ID" value="SHE47103.1"/>
    <property type="molecule type" value="Genomic_DNA"/>
</dbReference>
<evidence type="ECO:0000256" key="9">
    <source>
        <dbReference type="ARBA" id="ARBA00048540"/>
    </source>
</evidence>
<protein>
    <recommendedName>
        <fullName evidence="2 10">FAD:protein FMN transferase</fullName>
        <ecNumber evidence="1 10">2.7.1.180</ecNumber>
    </recommendedName>
    <alternativeName>
        <fullName evidence="8 10">Flavin transferase</fullName>
    </alternativeName>
</protein>
<gene>
    <name evidence="13" type="ORF">SAMN02745206_00357</name>
</gene>
<feature type="binding site" evidence="11">
    <location>
        <position position="288"/>
    </location>
    <ligand>
        <name>Mg(2+)</name>
        <dbReference type="ChEBI" id="CHEBI:18420"/>
    </ligand>
</feature>
<evidence type="ECO:0000256" key="1">
    <source>
        <dbReference type="ARBA" id="ARBA00011955"/>
    </source>
</evidence>
<keyword evidence="6 10" id="KW-0274">FAD</keyword>
<keyword evidence="4 10" id="KW-0808">Transferase</keyword>
<dbReference type="PANTHER" id="PTHR30040">
    <property type="entry name" value="THIAMINE BIOSYNTHESIS LIPOPROTEIN APBE"/>
    <property type="match status" value="1"/>
</dbReference>
<evidence type="ECO:0000256" key="4">
    <source>
        <dbReference type="ARBA" id="ARBA00022679"/>
    </source>
</evidence>
<dbReference type="InterPro" id="IPR024932">
    <property type="entry name" value="ApbE"/>
</dbReference>
<reference evidence="14" key="1">
    <citation type="submission" date="2016-11" db="EMBL/GenBank/DDBJ databases">
        <authorList>
            <person name="Varghese N."/>
            <person name="Submissions S."/>
        </authorList>
    </citation>
    <scope>NUCLEOTIDE SEQUENCE [LARGE SCALE GENOMIC DNA]</scope>
    <source>
        <strain evidence="14">DSM 9756</strain>
    </source>
</reference>
<feature type="binding site" evidence="11">
    <location>
        <position position="284"/>
    </location>
    <ligand>
        <name>Mg(2+)</name>
        <dbReference type="ChEBI" id="CHEBI:18420"/>
    </ligand>
</feature>
<keyword evidence="14" id="KW-1185">Reference proteome</keyword>
<dbReference type="PIRSF" id="PIRSF006268">
    <property type="entry name" value="ApbE"/>
    <property type="match status" value="1"/>
</dbReference>
<proteinExistence type="inferred from homology"/>
<evidence type="ECO:0000256" key="12">
    <source>
        <dbReference type="SAM" id="SignalP"/>
    </source>
</evidence>
<dbReference type="PANTHER" id="PTHR30040:SF2">
    <property type="entry name" value="FAD:PROTEIN FMN TRANSFERASE"/>
    <property type="match status" value="1"/>
</dbReference>
<dbReference type="GO" id="GO:0046872">
    <property type="term" value="F:metal ion binding"/>
    <property type="evidence" value="ECO:0007669"/>
    <property type="project" value="UniProtKB-UniRule"/>
</dbReference>
<feature type="chain" id="PRO_5039925642" description="FAD:protein FMN transferase" evidence="12">
    <location>
        <begin position="23"/>
        <end position="363"/>
    </location>
</feature>
<dbReference type="SUPFAM" id="SSF143631">
    <property type="entry name" value="ApbE-like"/>
    <property type="match status" value="1"/>
</dbReference>
<evidence type="ECO:0000256" key="5">
    <source>
        <dbReference type="ARBA" id="ARBA00022723"/>
    </source>
</evidence>
<comment type="cofactor">
    <cofactor evidence="11">
        <name>Mg(2+)</name>
        <dbReference type="ChEBI" id="CHEBI:18420"/>
    </cofactor>
    <cofactor evidence="11">
        <name>Mn(2+)</name>
        <dbReference type="ChEBI" id="CHEBI:29035"/>
    </cofactor>
    <text evidence="11">Magnesium. Can also use manganese.</text>
</comment>
<evidence type="ECO:0000256" key="7">
    <source>
        <dbReference type="ARBA" id="ARBA00022842"/>
    </source>
</evidence>
<evidence type="ECO:0000256" key="11">
    <source>
        <dbReference type="PIRSR" id="PIRSR006268-2"/>
    </source>
</evidence>
<name>A0A1M4TRM4_9BACT</name>
<feature type="binding site" evidence="11">
    <location>
        <position position="172"/>
    </location>
    <ligand>
        <name>Mg(2+)</name>
        <dbReference type="ChEBI" id="CHEBI:18420"/>
    </ligand>
</feature>
<evidence type="ECO:0000313" key="13">
    <source>
        <dbReference type="EMBL" id="SHE47103.1"/>
    </source>
</evidence>
<dbReference type="Gene3D" id="3.10.520.10">
    <property type="entry name" value="ApbE-like domains"/>
    <property type="match status" value="1"/>
</dbReference>
<keyword evidence="12" id="KW-0732">Signal</keyword>